<evidence type="ECO:0000256" key="3">
    <source>
        <dbReference type="ARBA" id="ARBA00022475"/>
    </source>
</evidence>
<dbReference type="GO" id="GO:0071972">
    <property type="term" value="F:peptidoglycan L,D-transpeptidase activity"/>
    <property type="evidence" value="ECO:0007669"/>
    <property type="project" value="TreeGrafter"/>
</dbReference>
<dbReference type="PANTHER" id="PTHR30627:SF2">
    <property type="entry name" value="PEPTIDOGLYCAN D,D-TRANSPEPTIDASE MRDA"/>
    <property type="match status" value="1"/>
</dbReference>
<evidence type="ECO:0000259" key="15">
    <source>
        <dbReference type="Pfam" id="PF00905"/>
    </source>
</evidence>
<name>A0A2U3KMY5_9BACT</name>
<dbReference type="GO" id="GO:0008360">
    <property type="term" value="P:regulation of cell shape"/>
    <property type="evidence" value="ECO:0007669"/>
    <property type="project" value="UniProtKB-KW"/>
</dbReference>
<evidence type="ECO:0000256" key="5">
    <source>
        <dbReference type="ARBA" id="ARBA00022645"/>
    </source>
</evidence>
<dbReference type="Pfam" id="PF03717">
    <property type="entry name" value="PBP_dimer"/>
    <property type="match status" value="1"/>
</dbReference>
<keyword evidence="9" id="KW-0133">Cell shape</keyword>
<evidence type="ECO:0000256" key="13">
    <source>
        <dbReference type="ARBA" id="ARBA00023316"/>
    </source>
</evidence>
<keyword evidence="4" id="KW-0997">Cell inner membrane</keyword>
<dbReference type="SUPFAM" id="SSF56519">
    <property type="entry name" value="Penicillin binding protein dimerisation domain"/>
    <property type="match status" value="1"/>
</dbReference>
<dbReference type="OrthoDB" id="9804124at2"/>
<dbReference type="GO" id="GO:0016757">
    <property type="term" value="F:glycosyltransferase activity"/>
    <property type="evidence" value="ECO:0007669"/>
    <property type="project" value="UniProtKB-KW"/>
</dbReference>
<keyword evidence="12 14" id="KW-0472">Membrane</keyword>
<evidence type="ECO:0000313" key="17">
    <source>
        <dbReference type="EMBL" id="SPF40985.1"/>
    </source>
</evidence>
<evidence type="ECO:0000256" key="9">
    <source>
        <dbReference type="ARBA" id="ARBA00022960"/>
    </source>
</evidence>
<keyword evidence="8" id="KW-0378">Hydrolase</keyword>
<dbReference type="SUPFAM" id="SSF56601">
    <property type="entry name" value="beta-lactamase/transpeptidase-like"/>
    <property type="match status" value="1"/>
</dbReference>
<dbReference type="InterPro" id="IPR012338">
    <property type="entry name" value="Beta-lactam/transpept-like"/>
</dbReference>
<dbReference type="GO" id="GO:0009002">
    <property type="term" value="F:serine-type D-Ala-D-Ala carboxypeptidase activity"/>
    <property type="evidence" value="ECO:0007669"/>
    <property type="project" value="InterPro"/>
</dbReference>
<keyword evidence="7 14" id="KW-0812">Transmembrane</keyword>
<dbReference type="Gene3D" id="3.30.1390.30">
    <property type="entry name" value="Penicillin-binding protein 2a, domain 3"/>
    <property type="match status" value="1"/>
</dbReference>
<keyword evidence="3" id="KW-1003">Cell membrane</keyword>
<dbReference type="GO" id="GO:0009252">
    <property type="term" value="P:peptidoglycan biosynthetic process"/>
    <property type="evidence" value="ECO:0007669"/>
    <property type="project" value="UniProtKB-KW"/>
</dbReference>
<keyword evidence="5" id="KW-0121">Carboxypeptidase</keyword>
<evidence type="ECO:0000256" key="14">
    <source>
        <dbReference type="SAM" id="Phobius"/>
    </source>
</evidence>
<dbReference type="EMBL" id="OMOD01000127">
    <property type="protein sequence ID" value="SPF40985.1"/>
    <property type="molecule type" value="Genomic_DNA"/>
</dbReference>
<proteinExistence type="predicted"/>
<evidence type="ECO:0000259" key="16">
    <source>
        <dbReference type="Pfam" id="PF03717"/>
    </source>
</evidence>
<dbReference type="AlphaFoldDB" id="A0A2U3KMY5"/>
<evidence type="ECO:0000256" key="11">
    <source>
        <dbReference type="ARBA" id="ARBA00022989"/>
    </source>
</evidence>
<accession>A0A2U3KMY5</accession>
<evidence type="ECO:0000256" key="10">
    <source>
        <dbReference type="ARBA" id="ARBA00022984"/>
    </source>
</evidence>
<dbReference type="GO" id="GO:0071555">
    <property type="term" value="P:cell wall organization"/>
    <property type="evidence" value="ECO:0007669"/>
    <property type="project" value="UniProtKB-KW"/>
</dbReference>
<evidence type="ECO:0000256" key="4">
    <source>
        <dbReference type="ARBA" id="ARBA00022519"/>
    </source>
</evidence>
<feature type="domain" description="Penicillin-binding protein dimerisation" evidence="16">
    <location>
        <begin position="57"/>
        <end position="226"/>
    </location>
</feature>
<dbReference type="NCBIfam" id="TIGR03423">
    <property type="entry name" value="pbp2_mrdA"/>
    <property type="match status" value="1"/>
</dbReference>
<dbReference type="InterPro" id="IPR036138">
    <property type="entry name" value="PBP_dimer_sf"/>
</dbReference>
<dbReference type="GO" id="GO:0006508">
    <property type="term" value="P:proteolysis"/>
    <property type="evidence" value="ECO:0007669"/>
    <property type="project" value="UniProtKB-KW"/>
</dbReference>
<dbReference type="GO" id="GO:0005886">
    <property type="term" value="C:plasma membrane"/>
    <property type="evidence" value="ECO:0007669"/>
    <property type="project" value="UniProtKB-SubCell"/>
</dbReference>
<dbReference type="Gene3D" id="3.90.1310.10">
    <property type="entry name" value="Penicillin-binding protein 2a (Domain 2)"/>
    <property type="match status" value="1"/>
</dbReference>
<evidence type="ECO:0000256" key="12">
    <source>
        <dbReference type="ARBA" id="ARBA00023136"/>
    </source>
</evidence>
<dbReference type="InterPro" id="IPR050515">
    <property type="entry name" value="Beta-lactam/transpept"/>
</dbReference>
<keyword evidence="13" id="KW-0961">Cell wall biogenesis/degradation</keyword>
<dbReference type="Proteomes" id="UP000238701">
    <property type="component" value="Unassembled WGS sequence"/>
</dbReference>
<dbReference type="InterPro" id="IPR001460">
    <property type="entry name" value="PCN-bd_Tpept"/>
</dbReference>
<dbReference type="InterPro" id="IPR005311">
    <property type="entry name" value="PBP_dimer"/>
</dbReference>
<evidence type="ECO:0000256" key="1">
    <source>
        <dbReference type="ARBA" id="ARBA00004167"/>
    </source>
</evidence>
<dbReference type="PANTHER" id="PTHR30627">
    <property type="entry name" value="PEPTIDOGLYCAN D,D-TRANSPEPTIDASE"/>
    <property type="match status" value="1"/>
</dbReference>
<comment type="subcellular location">
    <subcellularLocation>
        <location evidence="2">Cell membrane</location>
    </subcellularLocation>
    <subcellularLocation>
        <location evidence="1">Membrane</location>
        <topology evidence="1">Single-pass membrane protein</topology>
    </subcellularLocation>
</comment>
<keyword evidence="17" id="KW-0328">Glycosyltransferase</keyword>
<keyword evidence="17" id="KW-0808">Transferase</keyword>
<keyword evidence="10" id="KW-0573">Peptidoglycan synthesis</keyword>
<dbReference type="Gene3D" id="3.40.710.10">
    <property type="entry name" value="DD-peptidase/beta-lactamase superfamily"/>
    <property type="match status" value="1"/>
</dbReference>
<reference evidence="18" key="1">
    <citation type="submission" date="2018-02" db="EMBL/GenBank/DDBJ databases">
        <authorList>
            <person name="Hausmann B."/>
        </authorList>
    </citation>
    <scope>NUCLEOTIDE SEQUENCE [LARGE SCALE GENOMIC DNA]</scope>
    <source>
        <strain evidence="18">Peat soil MAG SbA1</strain>
    </source>
</reference>
<dbReference type="InterPro" id="IPR017790">
    <property type="entry name" value="Penicillin-binding_protein_2"/>
</dbReference>
<protein>
    <submittedName>
        <fullName evidence="17">Peptidoglycan glycosyltransferase</fullName>
        <ecNumber evidence="17">2.4.1.129</ecNumber>
    </submittedName>
</protein>
<dbReference type="EC" id="2.4.1.129" evidence="17"/>
<evidence type="ECO:0000256" key="8">
    <source>
        <dbReference type="ARBA" id="ARBA00022801"/>
    </source>
</evidence>
<evidence type="ECO:0000256" key="7">
    <source>
        <dbReference type="ARBA" id="ARBA00022692"/>
    </source>
</evidence>
<sequence>MFGRDDKVSGIRLTAAQYIILAIFLVLAYGLWHLQVMQSDYYSLAAERNRIRNVPVLAPRGRILDREGRVIVDNYPSFSALLLRDSSRDLNADADLIAQGLHLDPNEVRARIRRFASMPQYQPIFLKEDITPDELQFIDAHRNELPELDTIMAHRRLYPRNGFMAHLIGYVGEVSEDMLNQPGFELYNPGDVVGISGVERQYNGVLMGTNGSRQAVVDSHGREVGRLGETEAVPGKPLKLTIDIDLQIAAEEALEGKNGAIVAMDPRTGEILAMVSRPSFNPNDFSVRISRDEWSKLVNDRDKPLLNKAIQAQLAPGSTFKIIMATAGLQEGIAQDMHVNCAGGAEFYGRYFECWSKEKHIVHGIVDITKGIYQSCDVFFYTLAEKLGIERIAKYATMLGLGQKTGIDLPQEVSGVMPSEEWKIHNFKQKWFAGETISVGIGQGAVAVTPMQLARAIGGIASDGMLVKPHVAFPSELPPNVIPASSVPDKVQVPIDPKNWQIITDAMADVTSPLVVDSTGRKWNGTASQAHLEGIDFAGKTGTAQTISAGAKAKLLNGKARFKNNAWFVGISPRRNPEIVVTVLWESGEEGPLAARVAAQVIKAYVEKQRRSPQKMVEQPKNGGKVDVGALWTDPDSDGGKDALHGGRFAVDLAKRHLPLATAAPGMPAQ</sequence>
<keyword evidence="6" id="KW-0645">Protease</keyword>
<evidence type="ECO:0000256" key="2">
    <source>
        <dbReference type="ARBA" id="ARBA00004236"/>
    </source>
</evidence>
<feature type="domain" description="Penicillin-binding protein transpeptidase" evidence="15">
    <location>
        <begin position="259"/>
        <end position="602"/>
    </location>
</feature>
<feature type="transmembrane region" description="Helical" evidence="14">
    <location>
        <begin position="12"/>
        <end position="32"/>
    </location>
</feature>
<keyword evidence="11 14" id="KW-1133">Transmembrane helix</keyword>
<gene>
    <name evidence="17" type="ORF">SBA1_340026</name>
</gene>
<dbReference type="Pfam" id="PF00905">
    <property type="entry name" value="Transpeptidase"/>
    <property type="match status" value="1"/>
</dbReference>
<evidence type="ECO:0000256" key="6">
    <source>
        <dbReference type="ARBA" id="ARBA00022670"/>
    </source>
</evidence>
<evidence type="ECO:0000313" key="18">
    <source>
        <dbReference type="Proteomes" id="UP000238701"/>
    </source>
</evidence>
<dbReference type="GO" id="GO:0008658">
    <property type="term" value="F:penicillin binding"/>
    <property type="evidence" value="ECO:0007669"/>
    <property type="project" value="InterPro"/>
</dbReference>
<organism evidence="17 18">
    <name type="scientific">Candidatus Sulfotelmatobacter kueseliae</name>
    <dbReference type="NCBI Taxonomy" id="2042962"/>
    <lineage>
        <taxon>Bacteria</taxon>
        <taxon>Pseudomonadati</taxon>
        <taxon>Acidobacteriota</taxon>
        <taxon>Terriglobia</taxon>
        <taxon>Terriglobales</taxon>
        <taxon>Candidatus Korobacteraceae</taxon>
        <taxon>Candidatus Sulfotelmatobacter</taxon>
    </lineage>
</organism>